<keyword evidence="5" id="KW-1185">Reference proteome</keyword>
<sequence length="367" mass="41550">MANSSASGNVKQEVISLHGFSHEVCVAITQTKYWHELIKNSSISIRYTVVCSKLYNDLNAFEDNDKPTNNSDSHQMIVFGSLFNSLSRDIFDTERYLLGERNCNIKKIANSLACYISVDSIGAQRYRFTIRHDEQIIMDLAAIEIQALVKQAHEHYIMSYANKIGQALISSRKRKETIGTYMPSSNLEESLPFQSSVERKRIEDEEEQQQLITDGPMIIVPDHSDDEMISDETREECLDYVQILVNCICEGMQTRVSKVQNAKIHEDSSQIKSSFRNISTLNTASNGWELVVKLVQHEIDLCARFINEQLPSADLRDSSETTAEADADLRDSETTTEADADETSTIANTNTCTEHIKLKIECIQEDK</sequence>
<organism evidence="2 4">
    <name type="scientific">Rotaria sordida</name>
    <dbReference type="NCBI Taxonomy" id="392033"/>
    <lineage>
        <taxon>Eukaryota</taxon>
        <taxon>Metazoa</taxon>
        <taxon>Spiralia</taxon>
        <taxon>Gnathifera</taxon>
        <taxon>Rotifera</taxon>
        <taxon>Eurotatoria</taxon>
        <taxon>Bdelloidea</taxon>
        <taxon>Philodinida</taxon>
        <taxon>Philodinidae</taxon>
        <taxon>Rotaria</taxon>
    </lineage>
</organism>
<protein>
    <submittedName>
        <fullName evidence="2">Uncharacterized protein</fullName>
    </submittedName>
</protein>
<evidence type="ECO:0000313" key="4">
    <source>
        <dbReference type="Proteomes" id="UP000663854"/>
    </source>
</evidence>
<dbReference type="EMBL" id="CAJNOL010005090">
    <property type="protein sequence ID" value="CAF1599675.1"/>
    <property type="molecule type" value="Genomic_DNA"/>
</dbReference>
<proteinExistence type="predicted"/>
<dbReference type="Proteomes" id="UP000663870">
    <property type="component" value="Unassembled WGS sequence"/>
</dbReference>
<evidence type="ECO:0000313" key="3">
    <source>
        <dbReference type="EMBL" id="CAF1599675.1"/>
    </source>
</evidence>
<evidence type="ECO:0000313" key="2">
    <source>
        <dbReference type="EMBL" id="CAF1019845.1"/>
    </source>
</evidence>
<comment type="caution">
    <text evidence="2">The sequence shown here is derived from an EMBL/GenBank/DDBJ whole genome shotgun (WGS) entry which is preliminary data.</text>
</comment>
<evidence type="ECO:0000313" key="5">
    <source>
        <dbReference type="Proteomes" id="UP000663870"/>
    </source>
</evidence>
<dbReference type="EMBL" id="CAJNOH010000376">
    <property type="protein sequence ID" value="CAF1019845.1"/>
    <property type="molecule type" value="Genomic_DNA"/>
</dbReference>
<accession>A0A814I5G1</accession>
<name>A0A814I5G1_9BILA</name>
<dbReference type="AlphaFoldDB" id="A0A814I5G1"/>
<gene>
    <name evidence="3" type="ORF">JXQ802_LOCUS48149</name>
    <name evidence="2" type="ORF">PYM288_LOCUS15561</name>
</gene>
<evidence type="ECO:0000256" key="1">
    <source>
        <dbReference type="SAM" id="MobiDB-lite"/>
    </source>
</evidence>
<reference evidence="2" key="1">
    <citation type="submission" date="2021-02" db="EMBL/GenBank/DDBJ databases">
        <authorList>
            <person name="Nowell W R."/>
        </authorList>
    </citation>
    <scope>NUCLEOTIDE SEQUENCE</scope>
</reference>
<feature type="region of interest" description="Disordered" evidence="1">
    <location>
        <begin position="314"/>
        <end position="342"/>
    </location>
</feature>
<dbReference type="Proteomes" id="UP000663854">
    <property type="component" value="Unassembled WGS sequence"/>
</dbReference>